<dbReference type="STRING" id="1462996.AWM70_00280"/>
<gene>
    <name evidence="2" type="ORF">AWM70_00280</name>
</gene>
<dbReference type="InterPro" id="IPR024534">
    <property type="entry name" value="JetD_C"/>
</dbReference>
<keyword evidence="3" id="KW-1185">Reference proteome</keyword>
<feature type="domain" description="Wadjet protein JetD C-terminal" evidence="1">
    <location>
        <begin position="257"/>
        <end position="327"/>
    </location>
</feature>
<name>A0A1B1MVK2_9BACL</name>
<sequence length="412" mass="47430">MNIDEDTGSGNYLDIYEEHKVPDKYESNHWLILTLSTIVNVCWRIQRNFQRSLYNVRNGGWKMMRYKQKLIDFLCAFSKVMISLSELEQAFQGEQIDYETFAGIVMELENEGSLGAVKSHGRNGKPLSLAYHYRINKRLLQGEYVRELHQWSTRLHPDISLDAYYRLSPDIWRADLPYIEQIDAYLKRGSRPTRQAPAPERSYELVQDEKWITDHGGQALLERLGIWEQLQIVPVSDPLMLAVNPSIGFASKNHLHLIVENKSTFQGLIPELPGMAFSSLILGYGRKIVGNLGMLSLQYPVQSADHELYYFGDIDLEGIMIWYDLHVKFGVKLAMPFYLACLDKPSAKGKQNHRLNEEALHAFISFFNQGEANRINAMLGEGCYIPQETLKSEELIRVGRETVWSQKGYQSN</sequence>
<evidence type="ECO:0000313" key="3">
    <source>
        <dbReference type="Proteomes" id="UP000092573"/>
    </source>
</evidence>
<reference evidence="2 3" key="1">
    <citation type="submission" date="2016-01" db="EMBL/GenBank/DDBJ databases">
        <title>Complete Genome Sequence of Paenibacillus yonginensis DCY84, a novel Plant Growth-Promoting Bacteria with Elicitation of Induced Systemic Resistance.</title>
        <authorList>
            <person name="Kim Y.J."/>
            <person name="Yang D.C."/>
            <person name="Sukweenadhi J."/>
        </authorList>
    </citation>
    <scope>NUCLEOTIDE SEQUENCE [LARGE SCALE GENOMIC DNA]</scope>
    <source>
        <strain evidence="2 3">DCY84</strain>
    </source>
</reference>
<accession>A0A1B1MVK2</accession>
<dbReference type="AlphaFoldDB" id="A0A1B1MVK2"/>
<dbReference type="EMBL" id="CP014167">
    <property type="protein sequence ID" value="ANS73210.1"/>
    <property type="molecule type" value="Genomic_DNA"/>
</dbReference>
<evidence type="ECO:0000259" key="1">
    <source>
        <dbReference type="Pfam" id="PF09983"/>
    </source>
</evidence>
<dbReference type="RefSeq" id="WP_083180064.1">
    <property type="nucleotide sequence ID" value="NZ_CP014167.1"/>
</dbReference>
<protein>
    <recommendedName>
        <fullName evidence="1">Wadjet protein JetD C-terminal domain-containing protein</fullName>
    </recommendedName>
</protein>
<dbReference type="Proteomes" id="UP000092573">
    <property type="component" value="Chromosome"/>
</dbReference>
<evidence type="ECO:0000313" key="2">
    <source>
        <dbReference type="EMBL" id="ANS73210.1"/>
    </source>
</evidence>
<dbReference type="Pfam" id="PF09983">
    <property type="entry name" value="JetD_C"/>
    <property type="match status" value="1"/>
</dbReference>
<proteinExistence type="predicted"/>
<dbReference type="KEGG" id="pyg:AWM70_00280"/>
<organism evidence="2 3">
    <name type="scientific">Paenibacillus yonginensis</name>
    <dbReference type="NCBI Taxonomy" id="1462996"/>
    <lineage>
        <taxon>Bacteria</taxon>
        <taxon>Bacillati</taxon>
        <taxon>Bacillota</taxon>
        <taxon>Bacilli</taxon>
        <taxon>Bacillales</taxon>
        <taxon>Paenibacillaceae</taxon>
        <taxon>Paenibacillus</taxon>
    </lineage>
</organism>